<evidence type="ECO:0008006" key="4">
    <source>
        <dbReference type="Google" id="ProtNLM"/>
    </source>
</evidence>
<feature type="transmembrane region" description="Helical" evidence="1">
    <location>
        <begin position="136"/>
        <end position="159"/>
    </location>
</feature>
<protein>
    <recommendedName>
        <fullName evidence="4">QueT transporter family protein</fullName>
    </recommendedName>
</protein>
<dbReference type="OrthoDB" id="1706970at2"/>
<keyword evidence="1" id="KW-0812">Transmembrane</keyword>
<dbReference type="PATRIC" id="fig|1423813.3.peg.1520"/>
<keyword evidence="1" id="KW-0472">Membrane</keyword>
<dbReference type="InterPro" id="IPR010387">
    <property type="entry name" value="QueT"/>
</dbReference>
<organism evidence="2 3">
    <name type="scientific">Paucilactobacillus vaccinostercus DSM 20634</name>
    <dbReference type="NCBI Taxonomy" id="1423813"/>
    <lineage>
        <taxon>Bacteria</taxon>
        <taxon>Bacillati</taxon>
        <taxon>Bacillota</taxon>
        <taxon>Bacilli</taxon>
        <taxon>Lactobacillales</taxon>
        <taxon>Lactobacillaceae</taxon>
        <taxon>Paucilactobacillus</taxon>
    </lineage>
</organism>
<evidence type="ECO:0000313" key="3">
    <source>
        <dbReference type="Proteomes" id="UP000051733"/>
    </source>
</evidence>
<feature type="transmembrane region" description="Helical" evidence="1">
    <location>
        <begin position="20"/>
        <end position="45"/>
    </location>
</feature>
<accession>A0A0R2A279</accession>
<name>A0A0R2A279_9LACO</name>
<reference evidence="2 3" key="1">
    <citation type="journal article" date="2015" name="Genome Announc.">
        <title>Expanding the biotechnology potential of lactobacilli through comparative genomics of 213 strains and associated genera.</title>
        <authorList>
            <person name="Sun Z."/>
            <person name="Harris H.M."/>
            <person name="McCann A."/>
            <person name="Guo C."/>
            <person name="Argimon S."/>
            <person name="Zhang W."/>
            <person name="Yang X."/>
            <person name="Jeffery I.B."/>
            <person name="Cooney J.C."/>
            <person name="Kagawa T.F."/>
            <person name="Liu W."/>
            <person name="Song Y."/>
            <person name="Salvetti E."/>
            <person name="Wrobel A."/>
            <person name="Rasinkangas P."/>
            <person name="Parkhill J."/>
            <person name="Rea M.C."/>
            <person name="O'Sullivan O."/>
            <person name="Ritari J."/>
            <person name="Douillard F.P."/>
            <person name="Paul Ross R."/>
            <person name="Yang R."/>
            <person name="Briner A.E."/>
            <person name="Felis G.E."/>
            <person name="de Vos W.M."/>
            <person name="Barrangou R."/>
            <person name="Klaenhammer T.R."/>
            <person name="Caufield P.W."/>
            <person name="Cui Y."/>
            <person name="Zhang H."/>
            <person name="O'Toole P.W."/>
        </authorList>
    </citation>
    <scope>NUCLEOTIDE SEQUENCE [LARGE SCALE GENOMIC DNA]</scope>
    <source>
        <strain evidence="2 3">DSM 20634</strain>
    </source>
</reference>
<dbReference type="Pfam" id="PF06177">
    <property type="entry name" value="QueT"/>
    <property type="match status" value="1"/>
</dbReference>
<dbReference type="STRING" id="1423813.FC26_GL001495"/>
<dbReference type="PANTHER" id="PTHR40044">
    <property type="entry name" value="INTEGRAL MEMBRANE PROTEIN-RELATED"/>
    <property type="match status" value="1"/>
</dbReference>
<proteinExistence type="predicted"/>
<sequence length="167" mass="18526">MKNSAQTSRISVREVTKTAVVAALYVVITLVLSTISFGVVQIRIAEMFNYLVLFNKRYLWGVSLGVFLSNFASPTWTLDVPIGTASTFVFLLIVMLVTKPIKSMPIKFVVTAIIISLSMFTIAWELNVMTKAPFWAGWLTIGLGELLSMTIGGIIIYLLSKRINLTK</sequence>
<comment type="caution">
    <text evidence="2">The sequence shown here is derived from an EMBL/GenBank/DDBJ whole genome shotgun (WGS) entry which is preliminary data.</text>
</comment>
<keyword evidence="3" id="KW-1185">Reference proteome</keyword>
<evidence type="ECO:0000256" key="1">
    <source>
        <dbReference type="SAM" id="Phobius"/>
    </source>
</evidence>
<dbReference type="Proteomes" id="UP000051733">
    <property type="component" value="Unassembled WGS sequence"/>
</dbReference>
<dbReference type="EMBL" id="AYYY01000025">
    <property type="protein sequence ID" value="KRM61422.1"/>
    <property type="molecule type" value="Genomic_DNA"/>
</dbReference>
<dbReference type="RefSeq" id="WP_057778561.1">
    <property type="nucleotide sequence ID" value="NZ_AYYY01000025.1"/>
</dbReference>
<dbReference type="AlphaFoldDB" id="A0A0R2A279"/>
<dbReference type="PIRSF" id="PIRSF031501">
    <property type="entry name" value="QueT"/>
    <property type="match status" value="1"/>
</dbReference>
<dbReference type="Gene3D" id="1.10.1760.20">
    <property type="match status" value="1"/>
</dbReference>
<dbReference type="PANTHER" id="PTHR40044:SF1">
    <property type="entry name" value="INTEGRAL MEMBRANE PROTEIN"/>
    <property type="match status" value="1"/>
</dbReference>
<gene>
    <name evidence="2" type="ORF">FC26_GL001495</name>
</gene>
<feature type="transmembrane region" description="Helical" evidence="1">
    <location>
        <begin position="80"/>
        <end position="98"/>
    </location>
</feature>
<evidence type="ECO:0000313" key="2">
    <source>
        <dbReference type="EMBL" id="KRM61422.1"/>
    </source>
</evidence>
<keyword evidence="1" id="KW-1133">Transmembrane helix</keyword>
<feature type="transmembrane region" description="Helical" evidence="1">
    <location>
        <begin position="105"/>
        <end position="124"/>
    </location>
</feature>